<accession>Q7TUI5</accession>
<dbReference type="RefSeq" id="WP_011131605.1">
    <property type="nucleotide sequence ID" value="NC_005071.1"/>
</dbReference>
<name>Q7TUI5_PROMM</name>
<dbReference type="SUPFAM" id="SSF48371">
    <property type="entry name" value="ARM repeat"/>
    <property type="match status" value="1"/>
</dbReference>
<reference evidence="1 2" key="1">
    <citation type="journal article" date="2003" name="Nature">
        <title>Genome divergence in two Prochlorococcus ecotypes reflects oceanic niche differentiation.</title>
        <authorList>
            <person name="Rocap G."/>
            <person name="Larimer F.W."/>
            <person name="Lamerdin J.E."/>
            <person name="Malfatti S."/>
            <person name="Chain P."/>
            <person name="Ahlgren N.A."/>
            <person name="Arellano A."/>
            <person name="Coleman M."/>
            <person name="Hauser L."/>
            <person name="Hess W.R."/>
            <person name="Johnson Z.I."/>
            <person name="Land M.L."/>
            <person name="Lindell D."/>
            <person name="Post A.F."/>
            <person name="Regala W."/>
            <person name="Shah M."/>
            <person name="Shaw S.L."/>
            <person name="Steglich C."/>
            <person name="Sullivan M.B."/>
            <person name="Ting C.S."/>
            <person name="Tolonen A."/>
            <person name="Webb E.A."/>
            <person name="Zinser E.R."/>
            <person name="Chisholm S.W."/>
        </authorList>
    </citation>
    <scope>NUCLEOTIDE SEQUENCE [LARGE SCALE GENOMIC DNA]</scope>
    <source>
        <strain evidence="2">MIT 9313</strain>
    </source>
</reference>
<sequence>MSFDEAVLWERLNKVGKAPLEPDWLGNVYCPSLSADLRKALAERLGLLGNDGWGILKTLLKQHGKQSELIHAAGLCHQPEARDWLIQQLGDQEELELEVLQAMACWGAIVPTLLIKRIFREPSQAMRMAGLELLNFKAYQLSDDELLNLLDDLLNDIRDPVVLSTIRILQRRDGVDISNRIAEVARKGSEATTRAALLALGCIGTSSSQSNLFKLSQSLPTDLHRDLAKKQLAQQYRSWQ</sequence>
<dbReference type="eggNOG" id="ENOG5033VBF">
    <property type="taxonomic scope" value="Bacteria"/>
</dbReference>
<dbReference type="SMR" id="Q7TUI5"/>
<evidence type="ECO:0000313" key="2">
    <source>
        <dbReference type="Proteomes" id="UP000001423"/>
    </source>
</evidence>
<dbReference type="GO" id="GO:0003677">
    <property type="term" value="F:DNA binding"/>
    <property type="evidence" value="ECO:0007669"/>
    <property type="project" value="UniProtKB-KW"/>
</dbReference>
<evidence type="ECO:0000313" key="1">
    <source>
        <dbReference type="EMBL" id="CAE22415.1"/>
    </source>
</evidence>
<gene>
    <name evidence="1" type="ordered locus">PMT_2241</name>
</gene>
<dbReference type="HOGENOM" id="CLU_1155594_0_0_3"/>
<dbReference type="KEGG" id="pmt:PMT_2241"/>
<dbReference type="DNASU" id="1728668"/>
<organism evidence="1 2">
    <name type="scientific">Prochlorococcus marinus (strain MIT 9313)</name>
    <dbReference type="NCBI Taxonomy" id="74547"/>
    <lineage>
        <taxon>Bacteria</taxon>
        <taxon>Bacillati</taxon>
        <taxon>Cyanobacteriota</taxon>
        <taxon>Cyanophyceae</taxon>
        <taxon>Synechococcales</taxon>
        <taxon>Prochlorococcaceae</taxon>
        <taxon>Prochlorococcus</taxon>
    </lineage>
</organism>
<dbReference type="OrthoDB" id="538878at2"/>
<keyword evidence="1" id="KW-0238">DNA-binding</keyword>
<dbReference type="AlphaFoldDB" id="Q7TUI5"/>
<proteinExistence type="predicted"/>
<keyword evidence="1" id="KW-0371">Homeobox</keyword>
<dbReference type="EMBL" id="BX548175">
    <property type="protein sequence ID" value="CAE22415.1"/>
    <property type="molecule type" value="Genomic_DNA"/>
</dbReference>
<protein>
    <submittedName>
        <fullName evidence="1">Possible Homeobox domain</fullName>
    </submittedName>
</protein>
<dbReference type="InterPro" id="IPR016024">
    <property type="entry name" value="ARM-type_fold"/>
</dbReference>
<keyword evidence="2" id="KW-1185">Reference proteome</keyword>
<dbReference type="Proteomes" id="UP000001423">
    <property type="component" value="Chromosome"/>
</dbReference>